<organism evidence="3 4">
    <name type="scientific">Natronocella acetinitrilica</name>
    <dbReference type="NCBI Taxonomy" id="414046"/>
    <lineage>
        <taxon>Bacteria</taxon>
        <taxon>Pseudomonadati</taxon>
        <taxon>Pseudomonadota</taxon>
        <taxon>Gammaproteobacteria</taxon>
        <taxon>Chromatiales</taxon>
        <taxon>Ectothiorhodospiraceae</taxon>
        <taxon>Natronocella</taxon>
    </lineage>
</organism>
<dbReference type="Proteomes" id="UP001205843">
    <property type="component" value="Unassembled WGS sequence"/>
</dbReference>
<feature type="domain" description="Methylene-tetrahydrofolate reductase C-terminal-like" evidence="2">
    <location>
        <begin position="40"/>
        <end position="131"/>
    </location>
</feature>
<evidence type="ECO:0000313" key="4">
    <source>
        <dbReference type="Proteomes" id="UP001205843"/>
    </source>
</evidence>
<dbReference type="Pfam" id="PF12225">
    <property type="entry name" value="DUF5981"/>
    <property type="match status" value="1"/>
</dbReference>
<evidence type="ECO:0000259" key="2">
    <source>
        <dbReference type="Pfam" id="PF12225"/>
    </source>
</evidence>
<accession>A0AAE3G4L8</accession>
<evidence type="ECO:0000313" key="3">
    <source>
        <dbReference type="EMBL" id="MCP1675721.1"/>
    </source>
</evidence>
<reference evidence="3" key="1">
    <citation type="submission" date="2022-03" db="EMBL/GenBank/DDBJ databases">
        <title>Genomic Encyclopedia of Type Strains, Phase III (KMG-III): the genomes of soil and plant-associated and newly described type strains.</title>
        <authorList>
            <person name="Whitman W."/>
        </authorList>
    </citation>
    <scope>NUCLEOTIDE SEQUENCE</scope>
    <source>
        <strain evidence="3">ANL 6-2</strain>
    </source>
</reference>
<name>A0AAE3G4L8_9GAMM</name>
<feature type="region of interest" description="Disordered" evidence="1">
    <location>
        <begin position="133"/>
        <end position="153"/>
    </location>
</feature>
<comment type="caution">
    <text evidence="3">The sequence shown here is derived from an EMBL/GenBank/DDBJ whole genome shotgun (WGS) entry which is preliminary data.</text>
</comment>
<evidence type="ECO:0000256" key="1">
    <source>
        <dbReference type="SAM" id="MobiDB-lite"/>
    </source>
</evidence>
<protein>
    <recommendedName>
        <fullName evidence="2">Methylene-tetrahydrofolate reductase C-terminal-like domain-containing protein</fullName>
    </recommendedName>
</protein>
<proteinExistence type="predicted"/>
<dbReference type="InterPro" id="IPR022026">
    <property type="entry name" value="DUF5981"/>
</dbReference>
<dbReference type="EMBL" id="JALJXV010000007">
    <property type="protein sequence ID" value="MCP1675721.1"/>
    <property type="molecule type" value="Genomic_DNA"/>
</dbReference>
<sequence length="153" mass="17568">MYTMRLWVVRYARAFEFVYRCFEPVMVRLHPLWKSVGYQRAEKPVAVLEKFSKELLFDCKMCGQCILSSTGMSCPMNCPKSMRNGPCGGVLQNGNCEVQPEMRCVWVEAWAGSRQMTRGDRINEVQAPVDHRKRGSSSWLRVARRASDPKPGE</sequence>
<keyword evidence="4" id="KW-1185">Reference proteome</keyword>
<dbReference type="AlphaFoldDB" id="A0AAE3G4L8"/>
<gene>
    <name evidence="3" type="ORF">J2T57_002876</name>
</gene>